<evidence type="ECO:0000313" key="2">
    <source>
        <dbReference type="EMBL" id="KAK0478969.1"/>
    </source>
</evidence>
<dbReference type="Proteomes" id="UP001175227">
    <property type="component" value="Unassembled WGS sequence"/>
</dbReference>
<evidence type="ECO:0000256" key="1">
    <source>
        <dbReference type="SAM" id="MobiDB-lite"/>
    </source>
</evidence>
<evidence type="ECO:0000313" key="3">
    <source>
        <dbReference type="Proteomes" id="UP001175227"/>
    </source>
</evidence>
<keyword evidence="3" id="KW-1185">Reference proteome</keyword>
<gene>
    <name evidence="2" type="ORF">IW261DRAFT_1420300</name>
</gene>
<organism evidence="2 3">
    <name type="scientific">Armillaria novae-zelandiae</name>
    <dbReference type="NCBI Taxonomy" id="153914"/>
    <lineage>
        <taxon>Eukaryota</taxon>
        <taxon>Fungi</taxon>
        <taxon>Dikarya</taxon>
        <taxon>Basidiomycota</taxon>
        <taxon>Agaricomycotina</taxon>
        <taxon>Agaricomycetes</taxon>
        <taxon>Agaricomycetidae</taxon>
        <taxon>Agaricales</taxon>
        <taxon>Marasmiineae</taxon>
        <taxon>Physalacriaceae</taxon>
        <taxon>Armillaria</taxon>
    </lineage>
</organism>
<accession>A0AA39P8B8</accession>
<sequence length="260" mass="29391">MTNDELTVNDERLPECIIEAESEFTGRNFGVGINAAKIGIKKSGASLYTMETGWESLRVWTGSIDRRLLGVSRVIVSYGQMPPHCNAEDLALIILQDSSRKWTLRTVNKTFLVQCLQCDVFSPLEVECWDAEWRAQVIWLQIIAPRCEVIVEWTCQVGLPSRVLAMCVQTRVYMQPVRMREQGAGSRVGMSREWKAERLAWRDMLWLCRVQRTVVACGCTRGGEGGHWWLYTSSFSSGMSQQEVPPTGDPGSHLHPRPLA</sequence>
<feature type="region of interest" description="Disordered" evidence="1">
    <location>
        <begin position="239"/>
        <end position="260"/>
    </location>
</feature>
<dbReference type="EMBL" id="JAUEPR010000013">
    <property type="protein sequence ID" value="KAK0478969.1"/>
    <property type="molecule type" value="Genomic_DNA"/>
</dbReference>
<proteinExistence type="predicted"/>
<protein>
    <submittedName>
        <fullName evidence="2">Uncharacterized protein</fullName>
    </submittedName>
</protein>
<name>A0AA39P8B8_9AGAR</name>
<comment type="caution">
    <text evidence="2">The sequence shown here is derived from an EMBL/GenBank/DDBJ whole genome shotgun (WGS) entry which is preliminary data.</text>
</comment>
<reference evidence="2" key="1">
    <citation type="submission" date="2023-06" db="EMBL/GenBank/DDBJ databases">
        <authorList>
            <consortium name="Lawrence Berkeley National Laboratory"/>
            <person name="Ahrendt S."/>
            <person name="Sahu N."/>
            <person name="Indic B."/>
            <person name="Wong-Bajracharya J."/>
            <person name="Merenyi Z."/>
            <person name="Ke H.-M."/>
            <person name="Monk M."/>
            <person name="Kocsube S."/>
            <person name="Drula E."/>
            <person name="Lipzen A."/>
            <person name="Balint B."/>
            <person name="Henrissat B."/>
            <person name="Andreopoulos B."/>
            <person name="Martin F.M."/>
            <person name="Harder C.B."/>
            <person name="Rigling D."/>
            <person name="Ford K.L."/>
            <person name="Foster G.D."/>
            <person name="Pangilinan J."/>
            <person name="Papanicolaou A."/>
            <person name="Barry K."/>
            <person name="LaButti K."/>
            <person name="Viragh M."/>
            <person name="Koriabine M."/>
            <person name="Yan M."/>
            <person name="Riley R."/>
            <person name="Champramary S."/>
            <person name="Plett K.L."/>
            <person name="Tsai I.J."/>
            <person name="Slot J."/>
            <person name="Sipos G."/>
            <person name="Plett J."/>
            <person name="Nagy L.G."/>
            <person name="Grigoriev I.V."/>
        </authorList>
    </citation>
    <scope>NUCLEOTIDE SEQUENCE</scope>
    <source>
        <strain evidence="2">ICMP 16352</strain>
    </source>
</reference>
<dbReference type="AlphaFoldDB" id="A0AA39P8B8"/>